<feature type="compositionally biased region" description="Polar residues" evidence="1">
    <location>
        <begin position="141"/>
        <end position="166"/>
    </location>
</feature>
<accession>A0A653CT52</accession>
<dbReference type="EMBL" id="CAACVG010008545">
    <property type="protein sequence ID" value="VEN50263.1"/>
    <property type="molecule type" value="Genomic_DNA"/>
</dbReference>
<keyword evidence="2" id="KW-1133">Transmembrane helix</keyword>
<evidence type="ECO:0000313" key="3">
    <source>
        <dbReference type="EMBL" id="VEN50263.1"/>
    </source>
</evidence>
<keyword evidence="2" id="KW-0812">Transmembrane</keyword>
<evidence type="ECO:0000256" key="1">
    <source>
        <dbReference type="SAM" id="MobiDB-lite"/>
    </source>
</evidence>
<gene>
    <name evidence="3" type="ORF">CALMAC_LOCUS11092</name>
</gene>
<dbReference type="AlphaFoldDB" id="A0A653CT52"/>
<name>A0A653CT52_CALMS</name>
<keyword evidence="2" id="KW-0472">Membrane</keyword>
<feature type="transmembrane region" description="Helical" evidence="2">
    <location>
        <begin position="30"/>
        <end position="51"/>
    </location>
</feature>
<dbReference type="Proteomes" id="UP000410492">
    <property type="component" value="Unassembled WGS sequence"/>
</dbReference>
<evidence type="ECO:0000256" key="2">
    <source>
        <dbReference type="SAM" id="Phobius"/>
    </source>
</evidence>
<protein>
    <submittedName>
        <fullName evidence="3">Uncharacterized protein</fullName>
    </submittedName>
</protein>
<evidence type="ECO:0000313" key="4">
    <source>
        <dbReference type="Proteomes" id="UP000410492"/>
    </source>
</evidence>
<feature type="non-terminal residue" evidence="3">
    <location>
        <position position="1"/>
    </location>
</feature>
<sequence>DPKDHREYSKIPNFLFPKIEPYSDLTTATFVFLTCSFGLIGVILAMALLLYRVNVRARHQRQIQDHIETIHAILEESVGDVEEEIIVPDDPPDYEPPPDYNELVKIKYYKNLAEVKLQEKRCSQCNLSKSSEQLRESSSSIDVPTASNVESPNSPGNTSRGCQTAPASLRVPDSPPPSYDHLPDAGPTRDQPEEPEPSTSCAPRFILDNLPKYPTHILRELRKGFRNCKALSLVRQSKITTSHSEEDLIKYCSDSELILNSSATLRAWAKSNKIRFKKSFSSDDLDML</sequence>
<proteinExistence type="predicted"/>
<keyword evidence="4" id="KW-1185">Reference proteome</keyword>
<organism evidence="3 4">
    <name type="scientific">Callosobruchus maculatus</name>
    <name type="common">Southern cowpea weevil</name>
    <name type="synonym">Pulse bruchid</name>
    <dbReference type="NCBI Taxonomy" id="64391"/>
    <lineage>
        <taxon>Eukaryota</taxon>
        <taxon>Metazoa</taxon>
        <taxon>Ecdysozoa</taxon>
        <taxon>Arthropoda</taxon>
        <taxon>Hexapoda</taxon>
        <taxon>Insecta</taxon>
        <taxon>Pterygota</taxon>
        <taxon>Neoptera</taxon>
        <taxon>Endopterygota</taxon>
        <taxon>Coleoptera</taxon>
        <taxon>Polyphaga</taxon>
        <taxon>Cucujiformia</taxon>
        <taxon>Chrysomeloidea</taxon>
        <taxon>Chrysomelidae</taxon>
        <taxon>Bruchinae</taxon>
        <taxon>Bruchini</taxon>
        <taxon>Callosobruchus</taxon>
    </lineage>
</organism>
<reference evidence="3 4" key="1">
    <citation type="submission" date="2019-01" db="EMBL/GenBank/DDBJ databases">
        <authorList>
            <person name="Sayadi A."/>
        </authorList>
    </citation>
    <scope>NUCLEOTIDE SEQUENCE [LARGE SCALE GENOMIC DNA]</scope>
</reference>
<feature type="compositionally biased region" description="Low complexity" evidence="1">
    <location>
        <begin position="127"/>
        <end position="140"/>
    </location>
</feature>
<feature type="region of interest" description="Disordered" evidence="1">
    <location>
        <begin position="127"/>
        <end position="205"/>
    </location>
</feature>